<comment type="caution">
    <text evidence="13">The sequence shown here is derived from an EMBL/GenBank/DDBJ whole genome shotgun (WGS) entry which is preliminary data.</text>
</comment>
<evidence type="ECO:0000313" key="14">
    <source>
        <dbReference type="Proteomes" id="UP000295573"/>
    </source>
</evidence>
<evidence type="ECO:0000256" key="5">
    <source>
        <dbReference type="ARBA" id="ARBA00022741"/>
    </source>
</evidence>
<comment type="function">
    <text evidence="11">Subunit R is required for both nuclease and ATPase activities, but not for modification.</text>
</comment>
<comment type="similarity">
    <text evidence="2 11">Belongs to the HsdR family.</text>
</comment>
<keyword evidence="7" id="KW-0255">Endonuclease</keyword>
<name>A0A4R2IFW9_9ACTN</name>
<evidence type="ECO:0000256" key="2">
    <source>
        <dbReference type="ARBA" id="ARBA00008598"/>
    </source>
</evidence>
<dbReference type="SMART" id="SM00487">
    <property type="entry name" value="DEXDc"/>
    <property type="match status" value="1"/>
</dbReference>
<keyword evidence="5 11" id="KW-0547">Nucleotide-binding</keyword>
<dbReference type="CDD" id="cd18030">
    <property type="entry name" value="DEXHc_RE_I_HsdR"/>
    <property type="match status" value="1"/>
</dbReference>
<keyword evidence="9 11" id="KW-0067">ATP-binding</keyword>
<dbReference type="CDD" id="cd18800">
    <property type="entry name" value="SF2_C_EcoR124I-like"/>
    <property type="match status" value="1"/>
</dbReference>
<evidence type="ECO:0000313" key="13">
    <source>
        <dbReference type="EMBL" id="TCO43604.1"/>
    </source>
</evidence>
<dbReference type="SUPFAM" id="SSF52540">
    <property type="entry name" value="P-loop containing nucleoside triphosphate hydrolases"/>
    <property type="match status" value="1"/>
</dbReference>
<dbReference type="InterPro" id="IPR055180">
    <property type="entry name" value="HsdR_RecA-like_helicase_dom_2"/>
</dbReference>
<dbReference type="GO" id="GO:0003677">
    <property type="term" value="F:DNA binding"/>
    <property type="evidence" value="ECO:0007669"/>
    <property type="project" value="UniProtKB-KW"/>
</dbReference>
<dbReference type="Gene3D" id="3.90.1570.50">
    <property type="match status" value="1"/>
</dbReference>
<evidence type="ECO:0000256" key="3">
    <source>
        <dbReference type="ARBA" id="ARBA00011296"/>
    </source>
</evidence>
<dbReference type="InterPro" id="IPR014001">
    <property type="entry name" value="Helicase_ATP-bd"/>
</dbReference>
<dbReference type="Pfam" id="PF22679">
    <property type="entry name" value="T1R_D3-like"/>
    <property type="match status" value="1"/>
</dbReference>
<keyword evidence="10 11" id="KW-0238">DNA-binding</keyword>
<evidence type="ECO:0000256" key="10">
    <source>
        <dbReference type="ARBA" id="ARBA00023125"/>
    </source>
</evidence>
<keyword evidence="4" id="KW-0540">Nuclease</keyword>
<dbReference type="InterPro" id="IPR021810">
    <property type="entry name" value="T1RH-like_C"/>
</dbReference>
<dbReference type="Proteomes" id="UP000295573">
    <property type="component" value="Unassembled WGS sequence"/>
</dbReference>
<proteinExistence type="inferred from homology"/>
<dbReference type="GO" id="GO:0009035">
    <property type="term" value="F:type I site-specific deoxyribonuclease activity"/>
    <property type="evidence" value="ECO:0007669"/>
    <property type="project" value="UniProtKB-EC"/>
</dbReference>
<evidence type="ECO:0000256" key="11">
    <source>
        <dbReference type="RuleBase" id="RU364115"/>
    </source>
</evidence>
<keyword evidence="8 11" id="KW-0378">Hydrolase</keyword>
<evidence type="ECO:0000256" key="1">
    <source>
        <dbReference type="ARBA" id="ARBA00000851"/>
    </source>
</evidence>
<dbReference type="AlphaFoldDB" id="A0A4R2IFW9"/>
<accession>A0A4R2IFW9</accession>
<dbReference type="InterPro" id="IPR007409">
    <property type="entry name" value="Restrct_endonuc_type1_HsdR_N"/>
</dbReference>
<comment type="catalytic activity">
    <reaction evidence="1 11">
        <text>Endonucleolytic cleavage of DNA to give random double-stranded fragments with terminal 5'-phosphates, ATP is simultaneously hydrolyzed.</text>
        <dbReference type="EC" id="3.1.21.3"/>
    </reaction>
</comment>
<evidence type="ECO:0000256" key="4">
    <source>
        <dbReference type="ARBA" id="ARBA00022722"/>
    </source>
</evidence>
<dbReference type="EMBL" id="SLWR01000012">
    <property type="protein sequence ID" value="TCO43604.1"/>
    <property type="molecule type" value="Genomic_DNA"/>
</dbReference>
<evidence type="ECO:0000256" key="8">
    <source>
        <dbReference type="ARBA" id="ARBA00022801"/>
    </source>
</evidence>
<organism evidence="13 14">
    <name type="scientific">Kribbella antiqua</name>
    <dbReference type="NCBI Taxonomy" id="2512217"/>
    <lineage>
        <taxon>Bacteria</taxon>
        <taxon>Bacillati</taxon>
        <taxon>Actinomycetota</taxon>
        <taxon>Actinomycetes</taxon>
        <taxon>Propionibacteriales</taxon>
        <taxon>Kribbellaceae</taxon>
        <taxon>Kribbella</taxon>
    </lineage>
</organism>
<dbReference type="InterPro" id="IPR004473">
    <property type="entry name" value="Restrct_endonuc_typeI_HsdR"/>
</dbReference>
<evidence type="ECO:0000256" key="9">
    <source>
        <dbReference type="ARBA" id="ARBA00022840"/>
    </source>
</evidence>
<dbReference type="Pfam" id="PF11867">
    <property type="entry name" value="T1RH-like_C"/>
    <property type="match status" value="1"/>
</dbReference>
<dbReference type="InterPro" id="IPR040980">
    <property type="entry name" value="SWI2_SNF2"/>
</dbReference>
<evidence type="ECO:0000256" key="7">
    <source>
        <dbReference type="ARBA" id="ARBA00022759"/>
    </source>
</evidence>
<dbReference type="NCBIfam" id="TIGR00348">
    <property type="entry name" value="hsdR"/>
    <property type="match status" value="1"/>
</dbReference>
<dbReference type="PANTHER" id="PTHR30195:SF15">
    <property type="entry name" value="TYPE I RESTRICTION ENZYME HINDI ENDONUCLEASE SUBUNIT"/>
    <property type="match status" value="1"/>
</dbReference>
<evidence type="ECO:0000259" key="12">
    <source>
        <dbReference type="PROSITE" id="PS51192"/>
    </source>
</evidence>
<keyword evidence="14" id="KW-1185">Reference proteome</keyword>
<protein>
    <recommendedName>
        <fullName evidence="11">Type I restriction enzyme endonuclease subunit</fullName>
        <shortName evidence="11">R protein</shortName>
        <ecNumber evidence="11">3.1.21.3</ecNumber>
    </recommendedName>
</protein>
<dbReference type="Pfam" id="PF18766">
    <property type="entry name" value="SWI2_SNF2"/>
    <property type="match status" value="1"/>
</dbReference>
<dbReference type="PANTHER" id="PTHR30195">
    <property type="entry name" value="TYPE I SITE-SPECIFIC DEOXYRIBONUCLEASE PROTEIN SUBUNIT M AND R"/>
    <property type="match status" value="1"/>
</dbReference>
<gene>
    <name evidence="13" type="ORF">EV646_112181</name>
</gene>
<reference evidence="13 14" key="1">
    <citation type="journal article" date="2015" name="Stand. Genomic Sci.">
        <title>Genomic Encyclopedia of Bacterial and Archaeal Type Strains, Phase III: the genomes of soil and plant-associated and newly described type strains.</title>
        <authorList>
            <person name="Whitman W.B."/>
            <person name="Woyke T."/>
            <person name="Klenk H.P."/>
            <person name="Zhou Y."/>
            <person name="Lilburn T.G."/>
            <person name="Beck B.J."/>
            <person name="De Vos P."/>
            <person name="Vandamme P."/>
            <person name="Eisen J.A."/>
            <person name="Garrity G."/>
            <person name="Hugenholtz P."/>
            <person name="Kyrpides N.C."/>
        </authorList>
    </citation>
    <scope>NUCLEOTIDE SEQUENCE [LARGE SCALE GENOMIC DNA]</scope>
    <source>
        <strain evidence="13 14">VKM Ac-2541</strain>
    </source>
</reference>
<feature type="domain" description="Helicase ATP-binding" evidence="12">
    <location>
        <begin position="285"/>
        <end position="466"/>
    </location>
</feature>
<comment type="subunit">
    <text evidence="3 11">The type I restriction/modification system is composed of three polypeptides R, M and S.</text>
</comment>
<dbReference type="GO" id="GO:0009307">
    <property type="term" value="P:DNA restriction-modification system"/>
    <property type="evidence" value="ECO:0007669"/>
    <property type="project" value="UniProtKB-KW"/>
</dbReference>
<dbReference type="InterPro" id="IPR051268">
    <property type="entry name" value="Type-I_R_enzyme_R_subunit"/>
</dbReference>
<dbReference type="Gene3D" id="3.40.50.300">
    <property type="entry name" value="P-loop containing nucleotide triphosphate hydrolases"/>
    <property type="match status" value="2"/>
</dbReference>
<dbReference type="Pfam" id="PF04313">
    <property type="entry name" value="HSDR_N"/>
    <property type="match status" value="1"/>
</dbReference>
<dbReference type="EC" id="3.1.21.3" evidence="11"/>
<dbReference type="OrthoDB" id="9758243at2"/>
<dbReference type="CDD" id="cd22332">
    <property type="entry name" value="HsdR_N"/>
    <property type="match status" value="1"/>
</dbReference>
<evidence type="ECO:0000256" key="6">
    <source>
        <dbReference type="ARBA" id="ARBA00022747"/>
    </source>
</evidence>
<dbReference type="GO" id="GO:0005524">
    <property type="term" value="F:ATP binding"/>
    <property type="evidence" value="ECO:0007669"/>
    <property type="project" value="UniProtKB-KW"/>
</dbReference>
<sequence length="1080" mass="118997">MTSLNESTVELAALEYLRQLGWATAFGPTIAPNTPGAERSSYEQVYLYDRLRAAASRINPDFAASVIEEAVKRLERAETQSAIAENFRVHALLTRGVPVERRDASGAVRTVRIRLIDFEQPGNNDWLAVNQFTILQNGKERRPDIVAFVNGIPLALVELKNLADEHATLKGAWNQIQTYRGDIPAIFTPNAMTVISDGTSAAMSSFAGAFEHYAPWKTINGREVVTSRPALEVLVKGVFDQHRFLDLLQNFVVFSDEANGLVKRVAKYHQYWAVNAAVESTVEAAGPDGDRRGGVVWHTQGSGKSIEMLLYAAKIMRDPRMGNPTLVFITDRNDLDDQLFGEVFAPAEILPEKPAQADSRSELRTLLRRASGGIVFTTLQKFAPEAGGDVNAVLTDRRNVIVVADEAHRSQYGFSEALDADGRLTSGLAKHMRDALPNATYLGFTGTPIESTDKSTRGVFGDYIDVYDLTRAVEDGATVRIFYESRLAKVSLDEDASESIDEIVDEISENTQADDATRAKSKWARLEAIVGASQRLDIVAADLVAHWEARRSELFGKAMIVAMSRRIAVELYNRIVELRPEWHSDDPDAGRIKVVMTGSAADPAAFQPHIRPKDVRKKLKLRAKDPGDPLEIVIVRDMWLTGFDAPAMHTMYVDKPMQGAGLMQAIARVNRTFRDKPGGLIVDYIGVATNLRRALAEYSPSDRDQAGVPIEDMVAAMLEKHDIVRGLLHGCAYDSSPSLPPAERLAQHAAVLDFVMADPDRTARFLDQVLALAKAFALCGARDEAAAIRNDVRMFTDVRAAILKIQNPESGRGGSGAVELDTAIGQLVNEAVAADEVVDIYKLAGIETPELSILSDEFLDSLVGKDKPNLQMGLLRRLINDQIRTVQRTNVVQARKFSGLLEEAINRYINRSLSTAEIIAELVGLAKDMRKLTKHHEELGLTEAESAFYDAIVQNDAAVLQIGDETLKRIAIDLVDSVRGSVTIDWQYKDSVRASIRAKVRRLLAKYDYPPDLESRAVDLVLEQAMLLGDSVASERAFGDSRRRRSYLGTGATHRRSALSEEAFAEVRHELGADIGATDE</sequence>
<keyword evidence="6 11" id="KW-0680">Restriction system</keyword>
<dbReference type="PROSITE" id="PS51192">
    <property type="entry name" value="HELICASE_ATP_BIND_1"/>
    <property type="match status" value="1"/>
</dbReference>
<dbReference type="InterPro" id="IPR027417">
    <property type="entry name" value="P-loop_NTPase"/>
</dbReference>
<dbReference type="RefSeq" id="WP_132154921.1">
    <property type="nucleotide sequence ID" value="NZ_SLWR01000012.1"/>
</dbReference>